<proteinExistence type="predicted"/>
<name>A0A839IM50_9GAMM</name>
<gene>
    <name evidence="2" type="ORF">H4O21_04085</name>
</gene>
<dbReference type="RefSeq" id="WP_182807581.1">
    <property type="nucleotide sequence ID" value="NZ_JACJFM010000004.1"/>
</dbReference>
<evidence type="ECO:0000259" key="1">
    <source>
        <dbReference type="Pfam" id="PF10547"/>
    </source>
</evidence>
<dbReference type="Pfam" id="PF10547">
    <property type="entry name" value="P22_AR_N"/>
    <property type="match status" value="1"/>
</dbReference>
<evidence type="ECO:0000313" key="3">
    <source>
        <dbReference type="Proteomes" id="UP000565262"/>
    </source>
</evidence>
<feature type="domain" description="Antirepressor protein ant N-terminal" evidence="1">
    <location>
        <begin position="7"/>
        <end position="117"/>
    </location>
</feature>
<dbReference type="PRINTS" id="PR01994">
    <property type="entry name" value="ANTIREPRESSR"/>
</dbReference>
<sequence>MTNQISTVDFHGQPISVIPHNNQLYVAIKPICENMGIQWHAQRKRIQRDEVLSSVESIMDSTAADGKNYKYTCLPLEFINGWLFGVDTNRVKPEIRENILQYKRECFKVLSDYWQKGFSVNPRSPISPDSFQQLSCLIEGKVKSLPDKSRRSAIARIWRQLHRAFDVKSGHDLTEDQLPEARNFIAAYAVKGEWLPRQESLLPDSCSSISLPRHKGWHEYRADELCGPDTYLTATSHLIRTLLQAKKSQEPLQVKEISAVVEEVKAMRHLLELSQRPPKSLSKVPRSYLQG</sequence>
<dbReference type="AlphaFoldDB" id="A0A839IM50"/>
<reference evidence="2 3" key="1">
    <citation type="submission" date="2020-08" db="EMBL/GenBank/DDBJ databases">
        <title>Oceanospirillum sp. nov. isolated from marine sediment.</title>
        <authorList>
            <person name="Ji X."/>
        </authorList>
    </citation>
    <scope>NUCLEOTIDE SEQUENCE [LARGE SCALE GENOMIC DNA]</scope>
    <source>
        <strain evidence="2 3">D5</strain>
    </source>
</reference>
<accession>A0A839IM50</accession>
<dbReference type="Proteomes" id="UP000565262">
    <property type="component" value="Unassembled WGS sequence"/>
</dbReference>
<organism evidence="2 3">
    <name type="scientific">Oceanospirillum sediminis</name>
    <dbReference type="NCBI Taxonomy" id="2760088"/>
    <lineage>
        <taxon>Bacteria</taxon>
        <taxon>Pseudomonadati</taxon>
        <taxon>Pseudomonadota</taxon>
        <taxon>Gammaproteobacteria</taxon>
        <taxon>Oceanospirillales</taxon>
        <taxon>Oceanospirillaceae</taxon>
        <taxon>Oceanospirillum</taxon>
    </lineage>
</organism>
<keyword evidence="3" id="KW-1185">Reference proteome</keyword>
<dbReference type="InterPro" id="IPR018875">
    <property type="entry name" value="Antirepressor_Ant_N"/>
</dbReference>
<protein>
    <submittedName>
        <fullName evidence="2">Phage antirepressor N-terminal domain-containing protein</fullName>
    </submittedName>
</protein>
<comment type="caution">
    <text evidence="2">The sequence shown here is derived from an EMBL/GenBank/DDBJ whole genome shotgun (WGS) entry which is preliminary data.</text>
</comment>
<evidence type="ECO:0000313" key="2">
    <source>
        <dbReference type="EMBL" id="MBB1485790.1"/>
    </source>
</evidence>
<dbReference type="EMBL" id="JACJFM010000004">
    <property type="protein sequence ID" value="MBB1485790.1"/>
    <property type="molecule type" value="Genomic_DNA"/>
</dbReference>